<dbReference type="InterPro" id="IPR016171">
    <property type="entry name" value="Vanillyl_alc_oxidase_C-sub2"/>
</dbReference>
<keyword evidence="1" id="KW-0560">Oxidoreductase</keyword>
<feature type="domain" description="FAD-binding PCMH-type" evidence="2">
    <location>
        <begin position="13"/>
        <end position="183"/>
    </location>
</feature>
<protein>
    <submittedName>
        <fullName evidence="3">D-arabinono-1,4-lactone oxidase</fullName>
    </submittedName>
</protein>
<keyword evidence="4" id="KW-1185">Reference proteome</keyword>
<dbReference type="Gene3D" id="3.30.43.10">
    <property type="entry name" value="Uridine Diphospho-n-acetylenolpyruvylglucosamine Reductase, domain 2"/>
    <property type="match status" value="1"/>
</dbReference>
<dbReference type="PANTHER" id="PTHR43762">
    <property type="entry name" value="L-GULONOLACTONE OXIDASE"/>
    <property type="match status" value="1"/>
</dbReference>
<proteinExistence type="predicted"/>
<dbReference type="EMBL" id="CP147846">
    <property type="protein sequence ID" value="WXG66709.1"/>
    <property type="molecule type" value="Genomic_DNA"/>
</dbReference>
<dbReference type="Pfam" id="PF01565">
    <property type="entry name" value="FAD_binding_4"/>
    <property type="match status" value="1"/>
</dbReference>
<dbReference type="Gene3D" id="3.30.465.10">
    <property type="match status" value="1"/>
</dbReference>
<evidence type="ECO:0000256" key="1">
    <source>
        <dbReference type="ARBA" id="ARBA00023002"/>
    </source>
</evidence>
<dbReference type="RefSeq" id="WP_338886153.1">
    <property type="nucleotide sequence ID" value="NZ_CP147846.1"/>
</dbReference>
<dbReference type="PIRSF" id="PIRSF000136">
    <property type="entry name" value="LGO_GLO"/>
    <property type="match status" value="1"/>
</dbReference>
<dbReference type="InterPro" id="IPR016167">
    <property type="entry name" value="FAD-bd_PCMH_sub1"/>
</dbReference>
<dbReference type="Gene3D" id="3.30.70.2520">
    <property type="match status" value="1"/>
</dbReference>
<organism evidence="3 4">
    <name type="scientific">Rhodococcus sovatensis</name>
    <dbReference type="NCBI Taxonomy" id="1805840"/>
    <lineage>
        <taxon>Bacteria</taxon>
        <taxon>Bacillati</taxon>
        <taxon>Actinomycetota</taxon>
        <taxon>Actinomycetes</taxon>
        <taxon>Mycobacteriales</taxon>
        <taxon>Nocardiaceae</taxon>
        <taxon>Rhodococcus</taxon>
    </lineage>
</organism>
<evidence type="ECO:0000259" key="2">
    <source>
        <dbReference type="PROSITE" id="PS51387"/>
    </source>
</evidence>
<dbReference type="InterPro" id="IPR010031">
    <property type="entry name" value="FAD_lactone_oxidase-like"/>
</dbReference>
<accession>A0ABZ2PDB6</accession>
<dbReference type="InterPro" id="IPR007173">
    <property type="entry name" value="ALO_C"/>
</dbReference>
<dbReference type="NCBIfam" id="TIGR01679">
    <property type="entry name" value="bact_FAD_ox"/>
    <property type="match status" value="1"/>
</dbReference>
<dbReference type="PROSITE" id="PS51387">
    <property type="entry name" value="FAD_PCMH"/>
    <property type="match status" value="1"/>
</dbReference>
<dbReference type="Gene3D" id="1.10.45.10">
    <property type="entry name" value="Vanillyl-alcohol Oxidase, Chain A, domain 4"/>
    <property type="match status" value="1"/>
</dbReference>
<dbReference type="InterPro" id="IPR006094">
    <property type="entry name" value="Oxid_FAD_bind_N"/>
</dbReference>
<dbReference type="Pfam" id="PF04030">
    <property type="entry name" value="ALO"/>
    <property type="match status" value="1"/>
</dbReference>
<reference evidence="3 4" key="1">
    <citation type="submission" date="2024-03" db="EMBL/GenBank/DDBJ databases">
        <title>Natural products discovery in diverse microorganisms through a two-stage MS feature dereplication strategy.</title>
        <authorList>
            <person name="Zhang R."/>
        </authorList>
    </citation>
    <scope>NUCLEOTIDE SEQUENCE [LARGE SCALE GENOMIC DNA]</scope>
    <source>
        <strain evidence="3 4">18930</strain>
    </source>
</reference>
<dbReference type="InterPro" id="IPR016166">
    <property type="entry name" value="FAD-bd_PCMH"/>
</dbReference>
<dbReference type="PANTHER" id="PTHR43762:SF1">
    <property type="entry name" value="D-ARABINONO-1,4-LACTONE OXIDASE"/>
    <property type="match status" value="1"/>
</dbReference>
<evidence type="ECO:0000313" key="4">
    <source>
        <dbReference type="Proteomes" id="UP001432000"/>
    </source>
</evidence>
<name>A0ABZ2PDB6_9NOCA</name>
<sequence length="434" mass="47684">MTGLTWHNWAGNQTSNPIERVVPQSVDELKAIVLRAEGTVKCVGAGHSFTSIAATDGIQVSLDDLRGIESVEPAADGSAVVTVLAGTRLRELTARLWDLGLAMANLGDIDEQSIAGAISTGTHGTGARFGGIATQVSALEILTADGRVVTCSRDVEPDMFDAARVGLGALGIITRVSLRCAPAFALHALEAPDTLTSTLSTLTETVASVDHFEFYWFPHTDRVLTKSNTRLPADSPLVPLGRVRAYVDDELLSNTVFELVNRAVTRFPGAIPRVNGFSARALSAREFTDRSYRVFASSRTVRFREMEYAVPAESITYVLRELERWLSSSGFTVAFPVEVRFAAADDIWLSTAHGRASAYLAVHQYHRRDHREYFDAVEAIARSVGGRPHWGKLHSSTAEDFADMYEHFSDFCAVRDKLDPERRFENDYLRVCLE</sequence>
<dbReference type="InterPro" id="IPR016169">
    <property type="entry name" value="FAD-bd_PCMH_sub2"/>
</dbReference>
<evidence type="ECO:0000313" key="3">
    <source>
        <dbReference type="EMBL" id="WXG66709.1"/>
    </source>
</evidence>
<dbReference type="InterPro" id="IPR036318">
    <property type="entry name" value="FAD-bd_PCMH-like_sf"/>
</dbReference>
<dbReference type="SUPFAM" id="SSF56176">
    <property type="entry name" value="FAD-binding/transporter-associated domain-like"/>
    <property type="match status" value="1"/>
</dbReference>
<gene>
    <name evidence="3" type="ORF">WDS16_15605</name>
</gene>
<dbReference type="Proteomes" id="UP001432000">
    <property type="component" value="Chromosome"/>
</dbReference>